<dbReference type="PANTHER" id="PTHR33064">
    <property type="entry name" value="POL PROTEIN"/>
    <property type="match status" value="1"/>
</dbReference>
<dbReference type="OrthoDB" id="161002at2759"/>
<feature type="domain" description="Reverse transcriptase" evidence="1">
    <location>
        <begin position="1"/>
        <end position="56"/>
    </location>
</feature>
<dbReference type="PANTHER" id="PTHR33064:SF37">
    <property type="entry name" value="RIBONUCLEASE H"/>
    <property type="match status" value="1"/>
</dbReference>
<evidence type="ECO:0000259" key="1">
    <source>
        <dbReference type="Pfam" id="PF00078"/>
    </source>
</evidence>
<dbReference type="InterPro" id="IPR000477">
    <property type="entry name" value="RT_dom"/>
</dbReference>
<dbReference type="Proteomes" id="UP000237271">
    <property type="component" value="Unassembled WGS sequence"/>
</dbReference>
<comment type="caution">
    <text evidence="2">The sequence shown here is derived from an EMBL/GenBank/DDBJ whole genome shotgun (WGS) entry which is preliminary data.</text>
</comment>
<dbReference type="SUPFAM" id="SSF56672">
    <property type="entry name" value="DNA/RNA polymerases"/>
    <property type="match status" value="1"/>
</dbReference>
<gene>
    <name evidence="2" type="ORF">PHPALM_14325</name>
</gene>
<evidence type="ECO:0000313" key="2">
    <source>
        <dbReference type="EMBL" id="POM69386.1"/>
    </source>
</evidence>
<accession>A0A2P4XV33</accession>
<dbReference type="Gene3D" id="3.30.70.270">
    <property type="match status" value="2"/>
</dbReference>
<dbReference type="InterPro" id="IPR051320">
    <property type="entry name" value="Viral_Replic_Matur_Polypro"/>
</dbReference>
<evidence type="ECO:0000313" key="3">
    <source>
        <dbReference type="Proteomes" id="UP000237271"/>
    </source>
</evidence>
<dbReference type="EMBL" id="NCKW01007874">
    <property type="protein sequence ID" value="POM69386.1"/>
    <property type="molecule type" value="Genomic_DNA"/>
</dbReference>
<sequence>MGLACSPSAFNKMIQRFFSDQSAFCRDYIDDLFIFTKRKSIDDHLKALDKVLRRFKLAKSAFWASDIPCLGDNFGRDGIRIDPDKVSVIREWPLPRPKRQLQSFVGTCVYVLKYCENFAALAAPLM</sequence>
<name>A0A2P4XV33_9STRA</name>
<protein>
    <recommendedName>
        <fullName evidence="1">Reverse transcriptase domain-containing protein</fullName>
    </recommendedName>
</protein>
<dbReference type="AlphaFoldDB" id="A0A2P4XV33"/>
<reference evidence="2 3" key="1">
    <citation type="journal article" date="2017" name="Genome Biol. Evol.">
        <title>Phytophthora megakarya and P. palmivora, closely related causal agents of cacao black pod rot, underwent increases in genome sizes and gene numbers by different mechanisms.</title>
        <authorList>
            <person name="Ali S.S."/>
            <person name="Shao J."/>
            <person name="Lary D.J."/>
            <person name="Kronmiller B."/>
            <person name="Shen D."/>
            <person name="Strem M.D."/>
            <person name="Amoako-Attah I."/>
            <person name="Akrofi A.Y."/>
            <person name="Begoude B.A."/>
            <person name="Ten Hoopen G.M."/>
            <person name="Coulibaly K."/>
            <person name="Kebe B.I."/>
            <person name="Melnick R.L."/>
            <person name="Guiltinan M.J."/>
            <person name="Tyler B.M."/>
            <person name="Meinhardt L.W."/>
            <person name="Bailey B.A."/>
        </authorList>
    </citation>
    <scope>NUCLEOTIDE SEQUENCE [LARGE SCALE GENOMIC DNA]</scope>
    <source>
        <strain evidence="3">sbr112.9</strain>
    </source>
</reference>
<dbReference type="InterPro" id="IPR043502">
    <property type="entry name" value="DNA/RNA_pol_sf"/>
</dbReference>
<proteinExistence type="predicted"/>
<keyword evidence="3" id="KW-1185">Reference proteome</keyword>
<dbReference type="Pfam" id="PF00078">
    <property type="entry name" value="RVT_1"/>
    <property type="match status" value="1"/>
</dbReference>
<organism evidence="2 3">
    <name type="scientific">Phytophthora palmivora</name>
    <dbReference type="NCBI Taxonomy" id="4796"/>
    <lineage>
        <taxon>Eukaryota</taxon>
        <taxon>Sar</taxon>
        <taxon>Stramenopiles</taxon>
        <taxon>Oomycota</taxon>
        <taxon>Peronosporomycetes</taxon>
        <taxon>Peronosporales</taxon>
        <taxon>Peronosporaceae</taxon>
        <taxon>Phytophthora</taxon>
    </lineage>
</organism>
<dbReference type="InterPro" id="IPR043128">
    <property type="entry name" value="Rev_trsase/Diguanyl_cyclase"/>
</dbReference>